<dbReference type="PROSITE" id="PS50004">
    <property type="entry name" value="C2"/>
    <property type="match status" value="1"/>
</dbReference>
<dbReference type="AlphaFoldDB" id="A0A1C7MUQ8"/>
<dbReference type="EMBL" id="LUGH01002488">
    <property type="protein sequence ID" value="OBZ80166.1"/>
    <property type="molecule type" value="Genomic_DNA"/>
</dbReference>
<dbReference type="InterPro" id="IPR035892">
    <property type="entry name" value="C2_domain_sf"/>
</dbReference>
<dbReference type="PANTHER" id="PTHR47052:SF3">
    <property type="entry name" value="INGRESSION PROTEIN 1"/>
    <property type="match status" value="1"/>
</dbReference>
<accession>A0A1C7MUQ8</accession>
<dbReference type="STRING" id="101091.A0A1C7MUQ8"/>
<evidence type="ECO:0000313" key="2">
    <source>
        <dbReference type="EMBL" id="OBZ80166.1"/>
    </source>
</evidence>
<keyword evidence="3" id="KW-1185">Reference proteome</keyword>
<dbReference type="SUPFAM" id="SSF49562">
    <property type="entry name" value="C2 domain (Calcium/lipid-binding domain, CaLB)"/>
    <property type="match status" value="1"/>
</dbReference>
<dbReference type="OrthoDB" id="270970at2759"/>
<evidence type="ECO:0000313" key="3">
    <source>
        <dbReference type="Proteomes" id="UP000093000"/>
    </source>
</evidence>
<name>A0A1C7MUQ8_9FUNG</name>
<reference evidence="2 3" key="1">
    <citation type="submission" date="2016-03" db="EMBL/GenBank/DDBJ databases">
        <title>Choanephora cucurbitarum.</title>
        <authorList>
            <person name="Min B."/>
            <person name="Park H."/>
            <person name="Park J.-H."/>
            <person name="Shin H.-D."/>
            <person name="Choi I.-G."/>
        </authorList>
    </citation>
    <scope>NUCLEOTIDE SEQUENCE [LARGE SCALE GENOMIC DNA]</scope>
    <source>
        <strain evidence="2 3">KUS-F28377</strain>
    </source>
</reference>
<feature type="domain" description="C2" evidence="1">
    <location>
        <begin position="1"/>
        <end position="106"/>
    </location>
</feature>
<gene>
    <name evidence="2" type="primary">fic1</name>
    <name evidence="2" type="ORF">A0J61_11785</name>
</gene>
<dbReference type="Proteomes" id="UP000093000">
    <property type="component" value="Unassembled WGS sequence"/>
</dbReference>
<dbReference type="SMART" id="SM00239">
    <property type="entry name" value="C2"/>
    <property type="match status" value="1"/>
</dbReference>
<sequence>MSTPKIIGQLVIVAYKARYLPEREVIGKQDPFVIFRIGEAIERTKTDIRGGQHPVWDDQVTLPIPEKKDKVVVQVYDEDGKRQELISECELDISKVLVEGEEDSMSM</sequence>
<comment type="caution">
    <text evidence="2">The sequence shown here is derived from an EMBL/GenBank/DDBJ whole genome shotgun (WGS) entry which is preliminary data.</text>
</comment>
<dbReference type="Pfam" id="PF00168">
    <property type="entry name" value="C2"/>
    <property type="match status" value="1"/>
</dbReference>
<dbReference type="PANTHER" id="PTHR47052">
    <property type="entry name" value="CONSERVED SERINE PROLINE-RICH PROTEIN (AFU_ORTHOLOGUE AFUA_2G01790)"/>
    <property type="match status" value="1"/>
</dbReference>
<dbReference type="InterPro" id="IPR052981">
    <property type="entry name" value="Ingression_C2_domain"/>
</dbReference>
<proteinExistence type="predicted"/>
<organism evidence="2 3">
    <name type="scientific">Choanephora cucurbitarum</name>
    <dbReference type="NCBI Taxonomy" id="101091"/>
    <lineage>
        <taxon>Eukaryota</taxon>
        <taxon>Fungi</taxon>
        <taxon>Fungi incertae sedis</taxon>
        <taxon>Mucoromycota</taxon>
        <taxon>Mucoromycotina</taxon>
        <taxon>Mucoromycetes</taxon>
        <taxon>Mucorales</taxon>
        <taxon>Mucorineae</taxon>
        <taxon>Choanephoraceae</taxon>
        <taxon>Choanephoroideae</taxon>
        <taxon>Choanephora</taxon>
    </lineage>
</organism>
<dbReference type="Gene3D" id="2.60.40.150">
    <property type="entry name" value="C2 domain"/>
    <property type="match status" value="1"/>
</dbReference>
<dbReference type="InterPro" id="IPR000008">
    <property type="entry name" value="C2_dom"/>
</dbReference>
<dbReference type="InParanoid" id="A0A1C7MUQ8"/>
<protein>
    <submittedName>
        <fullName evidence="2">Ingression protein fic1</fullName>
    </submittedName>
</protein>
<evidence type="ECO:0000259" key="1">
    <source>
        <dbReference type="PROSITE" id="PS50004"/>
    </source>
</evidence>